<reference evidence="1 2" key="1">
    <citation type="submission" date="2020-08" db="EMBL/GenBank/DDBJ databases">
        <title>Sequencing the genomes of 1000 actinobacteria strains.</title>
        <authorList>
            <person name="Klenk H.-P."/>
        </authorList>
    </citation>
    <scope>NUCLEOTIDE SEQUENCE [LARGE SCALE GENOMIC DNA]</scope>
    <source>
        <strain evidence="1 2">DSM 45784</strain>
    </source>
</reference>
<dbReference type="Proteomes" id="UP000542210">
    <property type="component" value="Unassembled WGS sequence"/>
</dbReference>
<keyword evidence="2" id="KW-1185">Reference proteome</keyword>
<dbReference type="RefSeq" id="WP_184882318.1">
    <property type="nucleotide sequence ID" value="NZ_BOOV01000033.1"/>
</dbReference>
<evidence type="ECO:0000313" key="2">
    <source>
        <dbReference type="Proteomes" id="UP000542210"/>
    </source>
</evidence>
<name>A0A7W7GD03_9ACTN</name>
<sequence>MAKRVGVSPERLAEVGRSDAAEILREILRQEAETQEASAVPAEFRIGGTQMLDVARRLPREVLRQVLDETEAQERAEAPLANRQYDDDGLQKLWEIVELSEMERRMAINAIQAWRQTRDNMGESRQNHTG</sequence>
<accession>A0A7W7GD03</accession>
<dbReference type="EMBL" id="JACHND010000001">
    <property type="protein sequence ID" value="MBB4702506.1"/>
    <property type="molecule type" value="Genomic_DNA"/>
</dbReference>
<organism evidence="1 2">
    <name type="scientific">Sphaerisporangium siamense</name>
    <dbReference type="NCBI Taxonomy" id="795645"/>
    <lineage>
        <taxon>Bacteria</taxon>
        <taxon>Bacillati</taxon>
        <taxon>Actinomycetota</taxon>
        <taxon>Actinomycetes</taxon>
        <taxon>Streptosporangiales</taxon>
        <taxon>Streptosporangiaceae</taxon>
        <taxon>Sphaerisporangium</taxon>
    </lineage>
</organism>
<dbReference type="AlphaFoldDB" id="A0A7W7GD03"/>
<evidence type="ECO:0000313" key="1">
    <source>
        <dbReference type="EMBL" id="MBB4702506.1"/>
    </source>
</evidence>
<gene>
    <name evidence="1" type="ORF">BJ982_004050</name>
</gene>
<proteinExistence type="predicted"/>
<protein>
    <submittedName>
        <fullName evidence="1">DNA polymerase III delta prime subunit</fullName>
    </submittedName>
</protein>
<comment type="caution">
    <text evidence="1">The sequence shown here is derived from an EMBL/GenBank/DDBJ whole genome shotgun (WGS) entry which is preliminary data.</text>
</comment>